<name>A0A4C1YSB3_EUMVA</name>
<accession>A0A4C1YSB3</accession>
<dbReference type="InterPro" id="IPR019399">
    <property type="entry name" value="Parkin_co-regulated_protein"/>
</dbReference>
<dbReference type="Proteomes" id="UP000299102">
    <property type="component" value="Unassembled WGS sequence"/>
</dbReference>
<comment type="caution">
    <text evidence="1">The sequence shown here is derived from an EMBL/GenBank/DDBJ whole genome shotgun (WGS) entry which is preliminary data.</text>
</comment>
<dbReference type="GO" id="GO:0030544">
    <property type="term" value="F:Hsp70 protein binding"/>
    <property type="evidence" value="ECO:0007669"/>
    <property type="project" value="TreeGrafter"/>
</dbReference>
<dbReference type="AlphaFoldDB" id="A0A4C1YSB3"/>
<keyword evidence="2" id="KW-1185">Reference proteome</keyword>
<gene>
    <name evidence="1" type="primary">Pacrg</name>
    <name evidence="1" type="ORF">EVAR_62057_1</name>
</gene>
<dbReference type="PANTHER" id="PTHR21207">
    <property type="entry name" value="PARKIN COREGULATED GENE PROTEIN PARK2 COREGULATED"/>
    <property type="match status" value="1"/>
</dbReference>
<dbReference type="Gene3D" id="1.25.10.10">
    <property type="entry name" value="Leucine-rich Repeat Variant"/>
    <property type="match status" value="1"/>
</dbReference>
<proteinExistence type="predicted"/>
<evidence type="ECO:0000313" key="2">
    <source>
        <dbReference type="Proteomes" id="UP000299102"/>
    </source>
</evidence>
<dbReference type="STRING" id="151549.A0A4C1YSB3"/>
<dbReference type="EMBL" id="BGZK01001403">
    <property type="protein sequence ID" value="GBP79156.1"/>
    <property type="molecule type" value="Genomic_DNA"/>
</dbReference>
<dbReference type="Pfam" id="PF10274">
    <property type="entry name" value="ParcG"/>
    <property type="match status" value="1"/>
</dbReference>
<dbReference type="SUPFAM" id="SSF48371">
    <property type="entry name" value="ARM repeat"/>
    <property type="match status" value="1"/>
</dbReference>
<evidence type="ECO:0000313" key="1">
    <source>
        <dbReference type="EMBL" id="GBP79156.1"/>
    </source>
</evidence>
<dbReference type="OrthoDB" id="5954824at2759"/>
<protein>
    <submittedName>
        <fullName evidence="1">Parkin coregulated gene protein homolog</fullName>
    </submittedName>
</protein>
<dbReference type="InterPro" id="IPR016024">
    <property type="entry name" value="ARM-type_fold"/>
</dbReference>
<reference evidence="1 2" key="1">
    <citation type="journal article" date="2019" name="Commun. Biol.">
        <title>The bagworm genome reveals a unique fibroin gene that provides high tensile strength.</title>
        <authorList>
            <person name="Kono N."/>
            <person name="Nakamura H."/>
            <person name="Ohtoshi R."/>
            <person name="Tomita M."/>
            <person name="Numata K."/>
            <person name="Arakawa K."/>
        </authorList>
    </citation>
    <scope>NUCLEOTIDE SEQUENCE [LARGE SCALE GENOMIC DNA]</scope>
</reference>
<dbReference type="GO" id="GO:0051879">
    <property type="term" value="F:Hsp90 protein binding"/>
    <property type="evidence" value="ECO:0007669"/>
    <property type="project" value="TreeGrafter"/>
</dbReference>
<dbReference type="PANTHER" id="PTHR21207:SF2">
    <property type="entry name" value="PARKIN COREGULATED GENE PROTEIN"/>
    <property type="match status" value="1"/>
</dbReference>
<sequence length="311" mass="34429">MVFLPPCTPKTCGKEFRRSLAKPSPNYPYGHKTRKPRIVPAFTIQANFQNNTKVLPPPKTDLYKPQPLKPTLFRTLWNNGQFPISIEFTSYGKGISWKVPIEKLDFHHYLPVFIDGIREDTYPCNFIVERGLRDLLTKGAHKILPVVPQLIVPLKKALNTKNNRVMCQALKCIQMMVTGCDRVGEALVPYYRQLLPNFALFKNRNRDLAGVESRTKTAVSRRAGAGGAAARTISVTMRLGANAAAARAADGAGRASRAARSCDVPRRLITGSLVRPTSLLGRKQYLCGAGRAGRLSSRCVNYGRGPRSGHD</sequence>
<organism evidence="1 2">
    <name type="scientific">Eumeta variegata</name>
    <name type="common">Bagworm moth</name>
    <name type="synonym">Eumeta japonica</name>
    <dbReference type="NCBI Taxonomy" id="151549"/>
    <lineage>
        <taxon>Eukaryota</taxon>
        <taxon>Metazoa</taxon>
        <taxon>Ecdysozoa</taxon>
        <taxon>Arthropoda</taxon>
        <taxon>Hexapoda</taxon>
        <taxon>Insecta</taxon>
        <taxon>Pterygota</taxon>
        <taxon>Neoptera</taxon>
        <taxon>Endopterygota</taxon>
        <taxon>Lepidoptera</taxon>
        <taxon>Glossata</taxon>
        <taxon>Ditrysia</taxon>
        <taxon>Tineoidea</taxon>
        <taxon>Psychidae</taxon>
        <taxon>Oiketicinae</taxon>
        <taxon>Eumeta</taxon>
    </lineage>
</organism>
<dbReference type="InterPro" id="IPR011989">
    <property type="entry name" value="ARM-like"/>
</dbReference>